<organism evidence="3 4">
    <name type="scientific">Brachymonas denitrificans DSM 15123</name>
    <dbReference type="NCBI Taxonomy" id="1121117"/>
    <lineage>
        <taxon>Bacteria</taxon>
        <taxon>Pseudomonadati</taxon>
        <taxon>Pseudomonadota</taxon>
        <taxon>Betaproteobacteria</taxon>
        <taxon>Burkholderiales</taxon>
        <taxon>Comamonadaceae</taxon>
        <taxon>Brachymonas</taxon>
    </lineage>
</organism>
<feature type="signal peptide" evidence="2">
    <location>
        <begin position="1"/>
        <end position="20"/>
    </location>
</feature>
<accession>A0A1H8EQQ1</accession>
<feature type="compositionally biased region" description="Basic and acidic residues" evidence="1">
    <location>
        <begin position="47"/>
        <end position="56"/>
    </location>
</feature>
<keyword evidence="4" id="KW-1185">Reference proteome</keyword>
<evidence type="ECO:0000256" key="1">
    <source>
        <dbReference type="SAM" id="MobiDB-lite"/>
    </source>
</evidence>
<dbReference type="PROSITE" id="PS51257">
    <property type="entry name" value="PROKAR_LIPOPROTEIN"/>
    <property type="match status" value="1"/>
</dbReference>
<keyword evidence="2" id="KW-0732">Signal</keyword>
<reference evidence="3 4" key="1">
    <citation type="submission" date="2016-10" db="EMBL/GenBank/DDBJ databases">
        <authorList>
            <person name="de Groot N.N."/>
        </authorList>
    </citation>
    <scope>NUCLEOTIDE SEQUENCE [LARGE SCALE GENOMIC DNA]</scope>
    <source>
        <strain evidence="3 4">DSM 15123</strain>
    </source>
</reference>
<gene>
    <name evidence="3" type="ORF">SAMN02745977_00780</name>
</gene>
<evidence type="ECO:0000256" key="2">
    <source>
        <dbReference type="SAM" id="SignalP"/>
    </source>
</evidence>
<name>A0A1H8EQQ1_9BURK</name>
<dbReference type="OrthoDB" id="8607143at2"/>
<dbReference type="AlphaFoldDB" id="A0A1H8EQQ1"/>
<dbReference type="STRING" id="1121117.SAMN02745977_00780"/>
<dbReference type="Proteomes" id="UP000199531">
    <property type="component" value="Unassembled WGS sequence"/>
</dbReference>
<evidence type="ECO:0000313" key="3">
    <source>
        <dbReference type="EMBL" id="SEN21762.1"/>
    </source>
</evidence>
<dbReference type="EMBL" id="FOCW01000001">
    <property type="protein sequence ID" value="SEN21762.1"/>
    <property type="molecule type" value="Genomic_DNA"/>
</dbReference>
<feature type="chain" id="PRO_5011697604" description="Murein lipoprotein" evidence="2">
    <location>
        <begin position="21"/>
        <end position="105"/>
    </location>
</feature>
<feature type="region of interest" description="Disordered" evidence="1">
    <location>
        <begin position="47"/>
        <end position="71"/>
    </location>
</feature>
<evidence type="ECO:0000313" key="4">
    <source>
        <dbReference type="Proteomes" id="UP000199531"/>
    </source>
</evidence>
<proteinExistence type="predicted"/>
<protein>
    <recommendedName>
        <fullName evidence="5">Murein lipoprotein</fullName>
    </recommendedName>
</protein>
<dbReference type="RefSeq" id="WP_091814084.1">
    <property type="nucleotide sequence ID" value="NZ_FOCW01000001.1"/>
</dbReference>
<sequence>MKTRFPLFLISTVFVLTGCAAGGGVGEYGMGDESAAIKSARNRESARVSRAELDQHRRQRTNASEEIDLANKRRRAKSEEINDTLGTVNNATNVLHNLRWLGRSW</sequence>
<dbReference type="NCBIfam" id="NF046038">
    <property type="entry name" value="NGK_0946_fam"/>
    <property type="match status" value="1"/>
</dbReference>
<evidence type="ECO:0008006" key="5">
    <source>
        <dbReference type="Google" id="ProtNLM"/>
    </source>
</evidence>